<evidence type="ECO:0000256" key="8">
    <source>
        <dbReference type="SAM" id="Phobius"/>
    </source>
</evidence>
<feature type="transmembrane region" description="Helical" evidence="8">
    <location>
        <begin position="100"/>
        <end position="115"/>
    </location>
</feature>
<evidence type="ECO:0000256" key="1">
    <source>
        <dbReference type="ARBA" id="ARBA00004141"/>
    </source>
</evidence>
<dbReference type="PANTHER" id="PTHR19139">
    <property type="entry name" value="AQUAPORIN TRANSPORTER"/>
    <property type="match status" value="1"/>
</dbReference>
<protein>
    <recommendedName>
        <fullName evidence="11">Aquaporin-like protein</fullName>
    </recommendedName>
</protein>
<reference evidence="9 10" key="1">
    <citation type="submission" date="2020-01" db="EMBL/GenBank/DDBJ databases">
        <authorList>
            <person name="Gupta K D."/>
        </authorList>
    </citation>
    <scope>NUCLEOTIDE SEQUENCE [LARGE SCALE GENOMIC DNA]</scope>
</reference>
<dbReference type="InterPro" id="IPR000425">
    <property type="entry name" value="MIP"/>
</dbReference>
<dbReference type="SUPFAM" id="SSF81338">
    <property type="entry name" value="Aquaporin-like"/>
    <property type="match status" value="1"/>
</dbReference>
<dbReference type="Pfam" id="PF00230">
    <property type="entry name" value="MIP"/>
    <property type="match status" value="1"/>
</dbReference>
<feature type="transmembrane region" description="Helical" evidence="8">
    <location>
        <begin position="161"/>
        <end position="180"/>
    </location>
</feature>
<evidence type="ECO:0000313" key="10">
    <source>
        <dbReference type="Proteomes" id="UP000467700"/>
    </source>
</evidence>
<keyword evidence="10" id="KW-1185">Reference proteome</keyword>
<feature type="compositionally biased region" description="Basic and acidic residues" evidence="7">
    <location>
        <begin position="269"/>
        <end position="285"/>
    </location>
</feature>
<evidence type="ECO:0000256" key="6">
    <source>
        <dbReference type="RuleBase" id="RU000477"/>
    </source>
</evidence>
<dbReference type="Gene3D" id="1.20.1080.10">
    <property type="entry name" value="Glycerol uptake facilitator protein"/>
    <property type="match status" value="1"/>
</dbReference>
<dbReference type="OrthoDB" id="3222at2759"/>
<keyword evidence="3 6" id="KW-0812">Transmembrane</keyword>
<dbReference type="InterPro" id="IPR023271">
    <property type="entry name" value="Aquaporin-like"/>
</dbReference>
<dbReference type="Proteomes" id="UP000467700">
    <property type="component" value="Unassembled WGS sequence"/>
</dbReference>
<organism evidence="9 10">
    <name type="scientific">Cyclocybe aegerita</name>
    <name type="common">Black poplar mushroom</name>
    <name type="synonym">Agrocybe aegerita</name>
    <dbReference type="NCBI Taxonomy" id="1973307"/>
    <lineage>
        <taxon>Eukaryota</taxon>
        <taxon>Fungi</taxon>
        <taxon>Dikarya</taxon>
        <taxon>Basidiomycota</taxon>
        <taxon>Agaricomycotina</taxon>
        <taxon>Agaricomycetes</taxon>
        <taxon>Agaricomycetidae</taxon>
        <taxon>Agaricales</taxon>
        <taxon>Agaricineae</taxon>
        <taxon>Bolbitiaceae</taxon>
        <taxon>Cyclocybe</taxon>
    </lineage>
</organism>
<feature type="transmembrane region" description="Helical" evidence="8">
    <location>
        <begin position="192"/>
        <end position="213"/>
    </location>
</feature>
<evidence type="ECO:0000256" key="4">
    <source>
        <dbReference type="ARBA" id="ARBA00022989"/>
    </source>
</evidence>
<keyword evidence="6" id="KW-0813">Transport</keyword>
<evidence type="ECO:0000313" key="9">
    <source>
        <dbReference type="EMBL" id="CAA7267458.1"/>
    </source>
</evidence>
<feature type="transmembrane region" description="Helical" evidence="8">
    <location>
        <begin position="120"/>
        <end position="141"/>
    </location>
</feature>
<feature type="compositionally biased region" description="Polar residues" evidence="7">
    <location>
        <begin position="286"/>
        <end position="309"/>
    </location>
</feature>
<dbReference type="InterPro" id="IPR034294">
    <property type="entry name" value="Aquaporin_transptr"/>
</dbReference>
<comment type="similarity">
    <text evidence="2 6">Belongs to the MIP/aquaporin (TC 1.A.8) family.</text>
</comment>
<comment type="caution">
    <text evidence="9">The sequence shown here is derived from an EMBL/GenBank/DDBJ whole genome shotgun (WGS) entry which is preliminary data.</text>
</comment>
<gene>
    <name evidence="9" type="ORF">AAE3_LOCUS9697</name>
</gene>
<comment type="subcellular location">
    <subcellularLocation>
        <location evidence="1">Membrane</location>
        <topology evidence="1">Multi-pass membrane protein</topology>
    </subcellularLocation>
</comment>
<dbReference type="GO" id="GO:0015250">
    <property type="term" value="F:water channel activity"/>
    <property type="evidence" value="ECO:0007669"/>
    <property type="project" value="TreeGrafter"/>
</dbReference>
<keyword evidence="4 8" id="KW-1133">Transmembrane helix</keyword>
<feature type="transmembrane region" description="Helical" evidence="8">
    <location>
        <begin position="233"/>
        <end position="253"/>
    </location>
</feature>
<evidence type="ECO:0000256" key="7">
    <source>
        <dbReference type="SAM" id="MobiDB-lite"/>
    </source>
</evidence>
<dbReference type="PANTHER" id="PTHR19139:SF199">
    <property type="entry name" value="MIP17260P"/>
    <property type="match status" value="1"/>
</dbReference>
<dbReference type="AlphaFoldDB" id="A0A8S0W959"/>
<evidence type="ECO:0000256" key="2">
    <source>
        <dbReference type="ARBA" id="ARBA00006175"/>
    </source>
</evidence>
<dbReference type="EMBL" id="CACVBS010000060">
    <property type="protein sequence ID" value="CAA7267458.1"/>
    <property type="molecule type" value="Genomic_DNA"/>
</dbReference>
<sequence>MADTSFARQCTTRIKCLFTTSCWASLFDTICDDSKAAGVEFVGTTFFLLFGLGGIQAATAESDDIRRPSSGVEQVLYISTCMGMSLLVSAWLFFRVTGGLFNPNVSLALLLIGGLKPVRFVLYCVAQLSGAIAAAAIVRGLTSAPLSVNTFLANGTSRAQAVFIEMFITAALVLSVLMLAAEKHHATPFAPVGIGLTLFACHLFAVYYTGASMNTARSFGPAAVSGFHDPNHWVYWVGPFLGSLLGAGFYVVLKHYRYWTLNPDQATTDPRKSPSDPIEKIEDKLNSVNPSINVTESSSAGRTGSSEAPTLNKIRMGEPSTSRNSAGDWGLLDVGRWGHASKTSLDDSAV</sequence>
<dbReference type="PRINTS" id="PR00783">
    <property type="entry name" value="MINTRINSICP"/>
</dbReference>
<evidence type="ECO:0008006" key="11">
    <source>
        <dbReference type="Google" id="ProtNLM"/>
    </source>
</evidence>
<name>A0A8S0W959_CYCAE</name>
<dbReference type="GO" id="GO:0005886">
    <property type="term" value="C:plasma membrane"/>
    <property type="evidence" value="ECO:0007669"/>
    <property type="project" value="TreeGrafter"/>
</dbReference>
<keyword evidence="5 8" id="KW-0472">Membrane</keyword>
<accession>A0A8S0W959</accession>
<proteinExistence type="inferred from homology"/>
<evidence type="ECO:0000256" key="5">
    <source>
        <dbReference type="ARBA" id="ARBA00023136"/>
    </source>
</evidence>
<evidence type="ECO:0000256" key="3">
    <source>
        <dbReference type="ARBA" id="ARBA00022692"/>
    </source>
</evidence>
<feature type="region of interest" description="Disordered" evidence="7">
    <location>
        <begin position="264"/>
        <end position="327"/>
    </location>
</feature>